<dbReference type="PANTHER" id="PTHR43689">
    <property type="entry name" value="HYDROLASE"/>
    <property type="match status" value="1"/>
</dbReference>
<organism evidence="2">
    <name type="scientific">hydrothermal vent metagenome</name>
    <dbReference type="NCBI Taxonomy" id="652676"/>
    <lineage>
        <taxon>unclassified sequences</taxon>
        <taxon>metagenomes</taxon>
        <taxon>ecological metagenomes</taxon>
    </lineage>
</organism>
<protein>
    <submittedName>
        <fullName evidence="2">Haloalkane dehalogenase-like protein / AMP-dependent synthetase/ligase in alkane synthesis cluster</fullName>
    </submittedName>
</protein>
<evidence type="ECO:0000259" key="1">
    <source>
        <dbReference type="Pfam" id="PF00561"/>
    </source>
</evidence>
<dbReference type="InterPro" id="IPR000073">
    <property type="entry name" value="AB_hydrolase_1"/>
</dbReference>
<feature type="domain" description="AB hydrolase-1" evidence="1">
    <location>
        <begin position="47"/>
        <end position="287"/>
    </location>
</feature>
<dbReference type="PANTHER" id="PTHR43689:SF8">
    <property type="entry name" value="ALPHA_BETA-HYDROLASES SUPERFAMILY PROTEIN"/>
    <property type="match status" value="1"/>
</dbReference>
<dbReference type="PRINTS" id="PR00111">
    <property type="entry name" value="ABHYDROLASE"/>
</dbReference>
<keyword evidence="2" id="KW-0436">Ligase</keyword>
<gene>
    <name evidence="2" type="ORF">MNBD_ACTINO02-2143</name>
</gene>
<dbReference type="InterPro" id="IPR029058">
    <property type="entry name" value="AB_hydrolase_fold"/>
</dbReference>
<dbReference type="EMBL" id="UOEK01000289">
    <property type="protein sequence ID" value="VAW04508.1"/>
    <property type="molecule type" value="Genomic_DNA"/>
</dbReference>
<dbReference type="Gene3D" id="3.40.50.1820">
    <property type="entry name" value="alpha/beta hydrolase"/>
    <property type="match status" value="1"/>
</dbReference>
<sequence length="327" mass="36500">MSSAELPPEGLPGLDPQWSRLIETPDLDGHDRTWHILDNQIEDPRLTLLCIHGNPTWSYLWRGVIAQAPAGVRVIAVDQLNMGYSDRTGTFRRFDQRIDDLSALTDALGLVGPIVTVAHDWGGAISLGWAERHVDQLAGVILTNTAVHQPAASRAPTLIRLISIRGLLHAICQWTPTFIWGTLFLARPRLTKPVRRAYHAPYRGSRRRRAIAHFVKDIPLSDRHPTQIPLDKVAADLTLLADIPTLLLWGPSDPVFSDLYLRDLTTRLPHADVHRFVGAGHMVVEDADVAGAVYRWLERLDVEPALPGRPDLGREPLWAALDRRADD</sequence>
<feature type="non-terminal residue" evidence="2">
    <location>
        <position position="327"/>
    </location>
</feature>
<dbReference type="GO" id="GO:0016874">
    <property type="term" value="F:ligase activity"/>
    <property type="evidence" value="ECO:0007669"/>
    <property type="project" value="UniProtKB-KW"/>
</dbReference>
<dbReference type="Pfam" id="PF00561">
    <property type="entry name" value="Abhydrolase_1"/>
    <property type="match status" value="1"/>
</dbReference>
<name>A0A3B0SGP5_9ZZZZ</name>
<evidence type="ECO:0000313" key="2">
    <source>
        <dbReference type="EMBL" id="VAW04508.1"/>
    </source>
</evidence>
<proteinExistence type="predicted"/>
<dbReference type="SUPFAM" id="SSF53474">
    <property type="entry name" value="alpha/beta-Hydrolases"/>
    <property type="match status" value="1"/>
</dbReference>
<reference evidence="2" key="1">
    <citation type="submission" date="2018-06" db="EMBL/GenBank/DDBJ databases">
        <authorList>
            <person name="Zhirakovskaya E."/>
        </authorList>
    </citation>
    <scope>NUCLEOTIDE SEQUENCE</scope>
</reference>
<dbReference type="AlphaFoldDB" id="A0A3B0SGP5"/>
<accession>A0A3B0SGP5</accession>